<evidence type="ECO:0000313" key="7">
    <source>
        <dbReference type="Proteomes" id="UP000678393"/>
    </source>
</evidence>
<evidence type="ECO:0000313" key="6">
    <source>
        <dbReference type="EMBL" id="CAG5130989.1"/>
    </source>
</evidence>
<comment type="caution">
    <text evidence="6">The sequence shown here is derived from an EMBL/GenBank/DDBJ whole genome shotgun (WGS) entry which is preliminary data.</text>
</comment>
<protein>
    <recommendedName>
        <fullName evidence="3">Nucleolar protein 16</fullName>
    </recommendedName>
</protein>
<sequence length="246" mass="28776">MGKVKKQKRHQKFQYDKDRKKNWKKAKGMPTIQCDEIKKAWDETKSVKRNLREMGIAADSNKTLKVPRSKLAKMGQLNVEMEVDIDKIEKTPVKNFVIKDLEEKASLPGRKKMSMSDEDAGFCVYMMDKYGEDFKAMARDDRNYYQETPKQIQRKINRFKSIPEMYSVYADARQAPQSQARPPLVTLSPTRYLTRRTEACLRNGHFVTPPSSYAMEVFVPDAAICRVRRRLQFGRKPPRDREVKNT</sequence>
<dbReference type="InterPro" id="IPR019002">
    <property type="entry name" value="Ribosome_biogenesis_Nop16"/>
</dbReference>
<evidence type="ECO:0000256" key="3">
    <source>
        <dbReference type="ARBA" id="ARBA00015522"/>
    </source>
</evidence>
<accession>A0A8S3ZNN4</accession>
<dbReference type="Pfam" id="PF09420">
    <property type="entry name" value="Nop16"/>
    <property type="match status" value="1"/>
</dbReference>
<dbReference type="GO" id="GO:0005730">
    <property type="term" value="C:nucleolus"/>
    <property type="evidence" value="ECO:0007669"/>
    <property type="project" value="UniProtKB-SubCell"/>
</dbReference>
<reference evidence="6" key="1">
    <citation type="submission" date="2021-04" db="EMBL/GenBank/DDBJ databases">
        <authorList>
            <consortium name="Molecular Ecology Group"/>
        </authorList>
    </citation>
    <scope>NUCLEOTIDE SEQUENCE</scope>
</reference>
<dbReference type="EMBL" id="CAJHNH020004412">
    <property type="protein sequence ID" value="CAG5130989.1"/>
    <property type="molecule type" value="Genomic_DNA"/>
</dbReference>
<evidence type="ECO:0000256" key="1">
    <source>
        <dbReference type="ARBA" id="ARBA00004604"/>
    </source>
</evidence>
<evidence type="ECO:0000256" key="5">
    <source>
        <dbReference type="SAM" id="MobiDB-lite"/>
    </source>
</evidence>
<dbReference type="AlphaFoldDB" id="A0A8S3ZNN4"/>
<comment type="similarity">
    <text evidence="2">Belongs to the NOP16 family.</text>
</comment>
<keyword evidence="7" id="KW-1185">Reference proteome</keyword>
<organism evidence="6 7">
    <name type="scientific">Candidula unifasciata</name>
    <dbReference type="NCBI Taxonomy" id="100452"/>
    <lineage>
        <taxon>Eukaryota</taxon>
        <taxon>Metazoa</taxon>
        <taxon>Spiralia</taxon>
        <taxon>Lophotrochozoa</taxon>
        <taxon>Mollusca</taxon>
        <taxon>Gastropoda</taxon>
        <taxon>Heterobranchia</taxon>
        <taxon>Euthyneura</taxon>
        <taxon>Panpulmonata</taxon>
        <taxon>Eupulmonata</taxon>
        <taxon>Stylommatophora</taxon>
        <taxon>Helicina</taxon>
        <taxon>Helicoidea</taxon>
        <taxon>Geomitridae</taxon>
        <taxon>Candidula</taxon>
    </lineage>
</organism>
<feature type="region of interest" description="Disordered" evidence="5">
    <location>
        <begin position="1"/>
        <end position="28"/>
    </location>
</feature>
<keyword evidence="4" id="KW-0539">Nucleus</keyword>
<dbReference type="PANTHER" id="PTHR13243:SF1">
    <property type="entry name" value="NUCLEOLAR PROTEIN 16"/>
    <property type="match status" value="1"/>
</dbReference>
<gene>
    <name evidence="6" type="ORF">CUNI_LOCUS16547</name>
</gene>
<dbReference type="GO" id="GO:0042273">
    <property type="term" value="P:ribosomal large subunit biogenesis"/>
    <property type="evidence" value="ECO:0007669"/>
    <property type="project" value="TreeGrafter"/>
</dbReference>
<dbReference type="PANTHER" id="PTHR13243">
    <property type="entry name" value="HSPC111 PROTEIN-RELATED"/>
    <property type="match status" value="1"/>
</dbReference>
<comment type="subcellular location">
    <subcellularLocation>
        <location evidence="1">Nucleus</location>
        <location evidence="1">Nucleolus</location>
    </subcellularLocation>
</comment>
<dbReference type="OrthoDB" id="285729at2759"/>
<evidence type="ECO:0000256" key="2">
    <source>
        <dbReference type="ARBA" id="ARBA00008479"/>
    </source>
</evidence>
<proteinExistence type="inferred from homology"/>
<dbReference type="Proteomes" id="UP000678393">
    <property type="component" value="Unassembled WGS sequence"/>
</dbReference>
<name>A0A8S3ZNN4_9EUPU</name>
<feature type="compositionally biased region" description="Basic residues" evidence="5">
    <location>
        <begin position="1"/>
        <end position="12"/>
    </location>
</feature>
<evidence type="ECO:0000256" key="4">
    <source>
        <dbReference type="ARBA" id="ARBA00023242"/>
    </source>
</evidence>